<feature type="transmembrane region" description="Helical" evidence="3">
    <location>
        <begin position="821"/>
        <end position="842"/>
    </location>
</feature>
<dbReference type="PANTHER" id="PTHR46967:SF1">
    <property type="entry name" value="KERATIN-ASSOCIATED PROTEIN 16-1-LIKE"/>
    <property type="match status" value="1"/>
</dbReference>
<keyword evidence="4" id="KW-0732">Signal</keyword>
<feature type="compositionally biased region" description="Basic and acidic residues" evidence="2">
    <location>
        <begin position="1569"/>
        <end position="1579"/>
    </location>
</feature>
<feature type="transmembrane region" description="Helical" evidence="3">
    <location>
        <begin position="883"/>
        <end position="905"/>
    </location>
</feature>
<feature type="transmembrane region" description="Helical" evidence="3">
    <location>
        <begin position="734"/>
        <end position="753"/>
    </location>
</feature>
<organism evidence="5 6">
    <name type="scientific">Symbiodinium microadriaticum</name>
    <name type="common">Dinoflagellate</name>
    <name type="synonym">Zooxanthella microadriatica</name>
    <dbReference type="NCBI Taxonomy" id="2951"/>
    <lineage>
        <taxon>Eukaryota</taxon>
        <taxon>Sar</taxon>
        <taxon>Alveolata</taxon>
        <taxon>Dinophyceae</taxon>
        <taxon>Suessiales</taxon>
        <taxon>Symbiodiniaceae</taxon>
        <taxon>Symbiodinium</taxon>
    </lineage>
</organism>
<name>A0A1Q9CLC7_SYMMI</name>
<sequence>MLRLFVWSLALILVPSAGTCLPEAVPESSRKFLELDSGSSPVQLLVYDWASAELGSTIAAILIQEVLGYHARIDSQRTVTVFEGLLALAGCTDFDCTSTVERKHVAVESWLSEVITLYPAFRDAHPTICPEDMGTMGYFGNHNLFVKAYVRDEAYHDVGLALEFYRSYNTSHHDPKKYFDSFTDIPQSEFFPCDTPGNEFVNTVRMDLYVQYTGDEAGVTLTPEGYVAYCPDGYFWLSPACRHDPSGCIPIIAAGNGWIIDAQMQWATAYGFPAAIGIAATWDLYVHQVATYKTLFYWWEPDATHMQLNPTGMVFPRHIASEWEAGNLRTAGEDSYIGKLVSLQLRTAAPQVRAFLDKMEMELAQVSELLLNVASGASFQNASCQWLLANRRKWEHWIPINTNCLPGFGFANAEGQAVATRDEATGCSLCPSGTFSAITALDDFGQSYRCESCPPGKAQSLQGETSCSACDAGTVAPSQGQVECNPCDLGSYTNETGMTVCTPCADGSEVWTTSRAVIDRGEEKWIQITGASSPSFCVCVEGYFLHNGQCQKCMEGSSCPGSGLLTVLPGYFSALDKPGEVYECFGNKLRCPGGEPGTCAPGRDTDSVSCYDCLPGLRAVDAGYCWDCAGGDYALLLFFLLIAVSAIVGLYYFLMREGERNTQPGHLLVIALGLSQLVTVIQKLTVIQKFRISWREPVVSILNLFELMSLNLDMLSISCFTSMGPVFKYALRSLIAPIFVCVVVVLHGVNLLLKGNLRKGDLEISQLLRTIGSLFLIFYISVFTAILAPFQCNYHPNGRSTVQEYHTVFCDGQDEHLHMSIIGGVATLMPISFLVICTWVTLVELPRRLQEADVRFVRACSFLYIRFRPGAEIFSVLYLTRNALIVLCPLIPSVSTKLVCMNILLPWGTRLRERPTGSGDLPTYGVREGISPDVPDLQQPITRGQAVNLWRYLLFDRWTFAVPNDRGVVPSSWLPPDTLRDIQVHLGAMSEHNLMIMTVGLVTMVRYLMAELSQSLDVSHAIWRTANQVDDDDVVDIDEEEGDDSALMQSFFQSDGRDTPSRRWSRALIRLHKELEGQPKSIRKGNVAKLREALPAGVVGGAGEWRSRLQALLVAVASDCLEAQCEMAGSGEWLQGWVMELASFIPGYGAHGPQQIDTQPTLAELLEDEMEQREHMAAQHMQVEDEERYRAAHEALVEDEVRHLAEEAQEFQQWEREVTARTLRRPCGDSEGVAGDCKRRCILTVELASGSGDRPAMVQTLGCDVPSDGSSVSLTIRARMEEVPHVQHESRQQVAPLMEPAASEVSTVPFEPAVPHDKPAEPGTADMDTVAATRGSPPDALGLLDFQEYSLLFDQWRQGRLSQQDIEQQFGLEVMELILAQEAVQDAEAEDSPVDLPVAPTLDQFTPMSGLVAGEGEGRPTRRSFAFFEAVYGDWKADMSSDHVILDKYGLTWLSLFQQWRLWGLEAVWALLPKILDMSPDLGMADDRVHQPPEPLELPLRVPFSAVRARHWLWVNGVLPSDDLRRRYGPMWVRLFQRLHAEGLEAVRLGLTPLVEWDVVELGENPDEAGQHDETRDEAQGNEGKGVSGQWDSEGHRGLYASLTITSYCKPWRVMAGNMLDTLLQICIIVVLDMASVFVGAEVDADTSIAICVFFLVLMFLAILAAVLYGAVMHMRLKQQKPFRFFLCHQKLAAGGVARLLKMRLQRRSGRNTTFVDSDDLNDLTRLFSYVGQDTETFVVLCSPDVLLRKWCIGEICTARAHDVHTVLVKWPEYTDPDEFFISNMESIIPGVRDLANYNISMGDVRESLRFLQTADSMVLPASLCQDSIKDVCDLLVRSKVSKPDQHALRVRSSLATTSTKFSSETEREPISPDCPILAEPGNIEAEAAAFILMDLLIPREGADLPATTMTALLICTEGCFKCPQIARWILQLGESPSWSLVPIIAEDRFMVPSAGFFDDLQSESSKLQLKVNTRRYGLHIKAVFQEISTVFVPQMYSSTQEDLELRAKQVAGRLQSDSLKPLSVKVRACEEKADALASTSKEDNGLDGDAEAFHEGSTDAGANTPEFDNGDIGLDLPPEAAYVQVRY</sequence>
<feature type="chain" id="PRO_5012773782" description="Tyrosine-protein kinase ephrin type A/B receptor-like domain-containing protein" evidence="4">
    <location>
        <begin position="20"/>
        <end position="2088"/>
    </location>
</feature>
<evidence type="ECO:0000313" key="6">
    <source>
        <dbReference type="Proteomes" id="UP000186817"/>
    </source>
</evidence>
<dbReference type="Proteomes" id="UP000186817">
    <property type="component" value="Unassembled WGS sequence"/>
</dbReference>
<dbReference type="PANTHER" id="PTHR46967">
    <property type="entry name" value="INSULIN-LIKE GROWTH FACTOR BINDING PROTEIN,N-TERMINAL"/>
    <property type="match status" value="1"/>
</dbReference>
<feature type="coiled-coil region" evidence="1">
    <location>
        <begin position="1166"/>
        <end position="1217"/>
    </location>
</feature>
<keyword evidence="3" id="KW-0812">Transmembrane</keyword>
<evidence type="ECO:0000256" key="4">
    <source>
        <dbReference type="SAM" id="SignalP"/>
    </source>
</evidence>
<dbReference type="Pfam" id="PF20708">
    <property type="entry name" value="DUF6822"/>
    <property type="match status" value="1"/>
</dbReference>
<feature type="transmembrane region" description="Helical" evidence="3">
    <location>
        <begin position="773"/>
        <end position="790"/>
    </location>
</feature>
<dbReference type="OrthoDB" id="414977at2759"/>
<dbReference type="InterPro" id="IPR049225">
    <property type="entry name" value="DUF6822"/>
</dbReference>
<dbReference type="EMBL" id="LSRX01001095">
    <property type="protein sequence ID" value="OLP83738.1"/>
    <property type="molecule type" value="Genomic_DNA"/>
</dbReference>
<accession>A0A1Q9CLC7</accession>
<dbReference type="InterPro" id="IPR009030">
    <property type="entry name" value="Growth_fac_rcpt_cys_sf"/>
</dbReference>
<comment type="caution">
    <text evidence="5">The sequence shown here is derived from an EMBL/GenBank/DDBJ whole genome shotgun (WGS) entry which is preliminary data.</text>
</comment>
<dbReference type="SUPFAM" id="SSF53850">
    <property type="entry name" value="Periplasmic binding protein-like II"/>
    <property type="match status" value="1"/>
</dbReference>
<gene>
    <name evidence="5" type="ORF">AK812_SmicGene35467</name>
</gene>
<keyword evidence="3" id="KW-0472">Membrane</keyword>
<dbReference type="SUPFAM" id="SSF57184">
    <property type="entry name" value="Growth factor receptor domain"/>
    <property type="match status" value="1"/>
</dbReference>
<evidence type="ECO:0000256" key="2">
    <source>
        <dbReference type="SAM" id="MobiDB-lite"/>
    </source>
</evidence>
<evidence type="ECO:0000256" key="3">
    <source>
        <dbReference type="SAM" id="Phobius"/>
    </source>
</evidence>
<feature type="signal peptide" evidence="4">
    <location>
        <begin position="1"/>
        <end position="19"/>
    </location>
</feature>
<feature type="transmembrane region" description="Helical" evidence="3">
    <location>
        <begin position="633"/>
        <end position="654"/>
    </location>
</feature>
<evidence type="ECO:0008006" key="7">
    <source>
        <dbReference type="Google" id="ProtNLM"/>
    </source>
</evidence>
<dbReference type="Gene3D" id="3.40.190.10">
    <property type="entry name" value="Periplasmic binding protein-like II"/>
    <property type="match status" value="1"/>
</dbReference>
<dbReference type="SMART" id="SM01411">
    <property type="entry name" value="Ephrin_rec_like"/>
    <property type="match status" value="3"/>
</dbReference>
<evidence type="ECO:0000256" key="1">
    <source>
        <dbReference type="SAM" id="Coils"/>
    </source>
</evidence>
<reference evidence="5 6" key="1">
    <citation type="submission" date="2016-02" db="EMBL/GenBank/DDBJ databases">
        <title>Genome analysis of coral dinoflagellate symbionts highlights evolutionary adaptations to a symbiotic lifestyle.</title>
        <authorList>
            <person name="Aranda M."/>
            <person name="Li Y."/>
            <person name="Liew Y.J."/>
            <person name="Baumgarten S."/>
            <person name="Simakov O."/>
            <person name="Wilson M."/>
            <person name="Piel J."/>
            <person name="Ashoor H."/>
            <person name="Bougouffa S."/>
            <person name="Bajic V.B."/>
            <person name="Ryu T."/>
            <person name="Ravasi T."/>
            <person name="Bayer T."/>
            <person name="Micklem G."/>
            <person name="Kim H."/>
            <person name="Bhak J."/>
            <person name="Lajeunesse T.C."/>
            <person name="Voolstra C.R."/>
        </authorList>
    </citation>
    <scope>NUCLEOTIDE SEQUENCE [LARGE SCALE GENOMIC DNA]</scope>
    <source>
        <strain evidence="5 6">CCMP2467</strain>
    </source>
</reference>
<feature type="transmembrane region" description="Helical" evidence="3">
    <location>
        <begin position="666"/>
        <end position="687"/>
    </location>
</feature>
<keyword evidence="6" id="KW-1185">Reference proteome</keyword>
<proteinExistence type="predicted"/>
<feature type="transmembrane region" description="Helical" evidence="3">
    <location>
        <begin position="1622"/>
        <end position="1641"/>
    </location>
</feature>
<evidence type="ECO:0000313" key="5">
    <source>
        <dbReference type="EMBL" id="OLP83738.1"/>
    </source>
</evidence>
<keyword evidence="1" id="KW-0175">Coiled coil</keyword>
<dbReference type="Gene3D" id="2.10.50.10">
    <property type="entry name" value="Tumor Necrosis Factor Receptor, subunit A, domain 2"/>
    <property type="match status" value="2"/>
</dbReference>
<keyword evidence="3" id="KW-1133">Transmembrane helix</keyword>
<feature type="transmembrane region" description="Helical" evidence="3">
    <location>
        <begin position="1647"/>
        <end position="1672"/>
    </location>
</feature>
<protein>
    <recommendedName>
        <fullName evidence="7">Tyrosine-protein kinase ephrin type A/B receptor-like domain-containing protein</fullName>
    </recommendedName>
</protein>
<feature type="region of interest" description="Disordered" evidence="2">
    <location>
        <begin position="1565"/>
        <end position="1591"/>
    </location>
</feature>
<feature type="region of interest" description="Disordered" evidence="2">
    <location>
        <begin position="2037"/>
        <end position="2074"/>
    </location>
</feature>